<dbReference type="Proteomes" id="UP000229784">
    <property type="component" value="Unassembled WGS sequence"/>
</dbReference>
<comment type="caution">
    <text evidence="1">The sequence shown here is derived from an EMBL/GenBank/DDBJ whole genome shotgun (WGS) entry which is preliminary data.</text>
</comment>
<protein>
    <submittedName>
        <fullName evidence="1">Uncharacterized protein</fullName>
    </submittedName>
</protein>
<dbReference type="AlphaFoldDB" id="A0A2M6XU70"/>
<dbReference type="EMBL" id="PEXQ01000055">
    <property type="protein sequence ID" value="PIU14984.1"/>
    <property type="molecule type" value="Genomic_DNA"/>
</dbReference>
<accession>A0A2M6XU70</accession>
<evidence type="ECO:0000313" key="1">
    <source>
        <dbReference type="EMBL" id="PIU14984.1"/>
    </source>
</evidence>
<organism evidence="1 2">
    <name type="scientific">bacterium (Candidatus Gribaldobacteria) CG08_land_8_20_14_0_20_39_15</name>
    <dbReference type="NCBI Taxonomy" id="2014273"/>
    <lineage>
        <taxon>Bacteria</taxon>
        <taxon>Candidatus Gribaldobacteria</taxon>
    </lineage>
</organism>
<sequence>MTFFYLEVNKMNESFTTFSTAQRMARMHWESGYELGFKKGKEKTYAEIEQNIREIFAQVLFEKPSQRQIIERMVFHFERRIGMNVAPDINASEQVA</sequence>
<evidence type="ECO:0000313" key="2">
    <source>
        <dbReference type="Proteomes" id="UP000229784"/>
    </source>
</evidence>
<reference evidence="2" key="1">
    <citation type="submission" date="2017-09" db="EMBL/GenBank/DDBJ databases">
        <title>Depth-based differentiation of microbial function through sediment-hosted aquifers and enrichment of novel symbionts in the deep terrestrial subsurface.</title>
        <authorList>
            <person name="Probst A.J."/>
            <person name="Ladd B."/>
            <person name="Jarett J.K."/>
            <person name="Geller-Mcgrath D.E."/>
            <person name="Sieber C.M.K."/>
            <person name="Emerson J.B."/>
            <person name="Anantharaman K."/>
            <person name="Thomas B.C."/>
            <person name="Malmstrom R."/>
            <person name="Stieglmeier M."/>
            <person name="Klingl A."/>
            <person name="Woyke T."/>
            <person name="Ryan C.M."/>
            <person name="Banfield J.F."/>
        </authorList>
    </citation>
    <scope>NUCLEOTIDE SEQUENCE [LARGE SCALE GENOMIC DNA]</scope>
</reference>
<name>A0A2M6XU70_9BACT</name>
<gene>
    <name evidence="1" type="ORF">COT20_02250</name>
</gene>
<proteinExistence type="predicted"/>